<sequence length="309" mass="35743">MKSAQSQGYSPTPKFLLTNDKEIKELADYILEQRKTRADHYVMLGKINRAASCIINCDILFTVIGKLIDYADKREELHDQFMERKIDRAILSNAVHSLKAEMSAIKTRIAFMENTETSFDDRKLEVPSAFHSCEKILNYFENKEHVFYQHPLITAPSLIAFSQLYTSICAHGVELLPGYIDKANSEKKRLRDLIEEYKVNTIEERLKMIKIVQTIKVPDCDSKLKDIKVQVTNAGSFKNVLSCLKNNIKLHEVDIVKDGFGYGSKPDELHYWDRTLWARELKSACNYEYSMVVQISYNDYFDKIINTIS</sequence>
<dbReference type="Proteomes" id="UP000789508">
    <property type="component" value="Unassembled WGS sequence"/>
</dbReference>
<keyword evidence="2" id="KW-1185">Reference proteome</keyword>
<gene>
    <name evidence="1" type="ORF">ALEPTO_LOCUS6330</name>
</gene>
<organism evidence="1 2">
    <name type="scientific">Ambispora leptoticha</name>
    <dbReference type="NCBI Taxonomy" id="144679"/>
    <lineage>
        <taxon>Eukaryota</taxon>
        <taxon>Fungi</taxon>
        <taxon>Fungi incertae sedis</taxon>
        <taxon>Mucoromycota</taxon>
        <taxon>Glomeromycotina</taxon>
        <taxon>Glomeromycetes</taxon>
        <taxon>Archaeosporales</taxon>
        <taxon>Ambisporaceae</taxon>
        <taxon>Ambispora</taxon>
    </lineage>
</organism>
<dbReference type="EMBL" id="CAJVPS010002114">
    <property type="protein sequence ID" value="CAG8560534.1"/>
    <property type="molecule type" value="Genomic_DNA"/>
</dbReference>
<protein>
    <submittedName>
        <fullName evidence="1">4392_t:CDS:1</fullName>
    </submittedName>
</protein>
<dbReference type="AlphaFoldDB" id="A0A9N9FU93"/>
<comment type="caution">
    <text evidence="1">The sequence shown here is derived from an EMBL/GenBank/DDBJ whole genome shotgun (WGS) entry which is preliminary data.</text>
</comment>
<proteinExistence type="predicted"/>
<accession>A0A9N9FU93</accession>
<reference evidence="1" key="1">
    <citation type="submission" date="2021-06" db="EMBL/GenBank/DDBJ databases">
        <authorList>
            <person name="Kallberg Y."/>
            <person name="Tangrot J."/>
            <person name="Rosling A."/>
        </authorList>
    </citation>
    <scope>NUCLEOTIDE SEQUENCE</scope>
    <source>
        <strain evidence="1">FL130A</strain>
    </source>
</reference>
<evidence type="ECO:0000313" key="1">
    <source>
        <dbReference type="EMBL" id="CAG8560534.1"/>
    </source>
</evidence>
<dbReference type="OrthoDB" id="2332391at2759"/>
<name>A0A9N9FU93_9GLOM</name>
<evidence type="ECO:0000313" key="2">
    <source>
        <dbReference type="Proteomes" id="UP000789508"/>
    </source>
</evidence>